<organism evidence="1">
    <name type="scientific">marine sediment metagenome</name>
    <dbReference type="NCBI Taxonomy" id="412755"/>
    <lineage>
        <taxon>unclassified sequences</taxon>
        <taxon>metagenomes</taxon>
        <taxon>ecological metagenomes</taxon>
    </lineage>
</organism>
<dbReference type="AlphaFoldDB" id="A0A0F9KRB8"/>
<evidence type="ECO:0000313" key="1">
    <source>
        <dbReference type="EMBL" id="KKM77321.1"/>
    </source>
</evidence>
<proteinExistence type="predicted"/>
<protein>
    <submittedName>
        <fullName evidence="1">Uncharacterized protein</fullName>
    </submittedName>
</protein>
<accession>A0A0F9KRB8</accession>
<comment type="caution">
    <text evidence="1">The sequence shown here is derived from an EMBL/GenBank/DDBJ whole genome shotgun (WGS) entry which is preliminary data.</text>
</comment>
<dbReference type="EMBL" id="LAZR01008661">
    <property type="protein sequence ID" value="KKM77321.1"/>
    <property type="molecule type" value="Genomic_DNA"/>
</dbReference>
<name>A0A0F9KRB8_9ZZZZ</name>
<sequence length="87" mass="10157">MQDKLTALKKAYGLENLRFYEKNNRFRCTYVTDADKIVDGFGLSYMDYILKALSAQQCCIFFDDVNKMCVGMDELKQEYLIFRLAGL</sequence>
<gene>
    <name evidence="1" type="ORF">LCGC14_1371240</name>
</gene>
<reference evidence="1" key="1">
    <citation type="journal article" date="2015" name="Nature">
        <title>Complex archaea that bridge the gap between prokaryotes and eukaryotes.</title>
        <authorList>
            <person name="Spang A."/>
            <person name="Saw J.H."/>
            <person name="Jorgensen S.L."/>
            <person name="Zaremba-Niedzwiedzka K."/>
            <person name="Martijn J."/>
            <person name="Lind A.E."/>
            <person name="van Eijk R."/>
            <person name="Schleper C."/>
            <person name="Guy L."/>
            <person name="Ettema T.J."/>
        </authorList>
    </citation>
    <scope>NUCLEOTIDE SEQUENCE</scope>
</reference>